<dbReference type="OrthoDB" id="2627180at2"/>
<comment type="caution">
    <text evidence="2">The sequence shown here is derived from an EMBL/GenBank/DDBJ whole genome shotgun (WGS) entry which is preliminary data.</text>
</comment>
<feature type="compositionally biased region" description="Polar residues" evidence="1">
    <location>
        <begin position="165"/>
        <end position="196"/>
    </location>
</feature>
<feature type="compositionally biased region" description="Low complexity" evidence="1">
    <location>
        <begin position="206"/>
        <end position="219"/>
    </location>
</feature>
<feature type="compositionally biased region" description="Gly residues" evidence="1">
    <location>
        <begin position="151"/>
        <end position="161"/>
    </location>
</feature>
<dbReference type="AlphaFoldDB" id="A0A7X4YRC9"/>
<feature type="region of interest" description="Disordered" evidence="1">
    <location>
        <begin position="136"/>
        <end position="219"/>
    </location>
</feature>
<evidence type="ECO:0000256" key="1">
    <source>
        <dbReference type="SAM" id="MobiDB-lite"/>
    </source>
</evidence>
<dbReference type="Proteomes" id="UP000558113">
    <property type="component" value="Unassembled WGS sequence"/>
</dbReference>
<proteinExistence type="predicted"/>
<name>A0A7X4YRC9_9BACL</name>
<evidence type="ECO:0000313" key="3">
    <source>
        <dbReference type="Proteomes" id="UP000558113"/>
    </source>
</evidence>
<dbReference type="EMBL" id="JAAAMU010000010">
    <property type="protein sequence ID" value="NBC71141.1"/>
    <property type="molecule type" value="Genomic_DNA"/>
</dbReference>
<dbReference type="RefSeq" id="WP_161700816.1">
    <property type="nucleotide sequence ID" value="NZ_JAAAMU010000010.1"/>
</dbReference>
<sequence>MNQFGQQGFNGNQASFANQQSFGMNQAQRQQNRYQPSGYVQSQYQGISRQAGSISAQSNTGPVISHLGYTAGNAYNQQSSSQNSYGGASSYSANASQPVISHFGGYQAQNAQQAQYGQQPYQQSTHYMQSAQPVLSHLGDTSGQDAIRGRGNYGMTGGMGSAGMQNQNHQYGATQYTSHAGNNPVLQSTGYSNQGPVISRHGFTANGQSSMGSNSQQRF</sequence>
<accession>A0A7X4YRC9</accession>
<evidence type="ECO:0000313" key="2">
    <source>
        <dbReference type="EMBL" id="NBC71141.1"/>
    </source>
</evidence>
<organism evidence="2 3">
    <name type="scientific">Paenibacillus sacheonensis</name>
    <dbReference type="NCBI Taxonomy" id="742054"/>
    <lineage>
        <taxon>Bacteria</taxon>
        <taxon>Bacillati</taxon>
        <taxon>Bacillota</taxon>
        <taxon>Bacilli</taxon>
        <taxon>Bacillales</taxon>
        <taxon>Paenibacillaceae</taxon>
        <taxon>Paenibacillus</taxon>
    </lineage>
</organism>
<keyword evidence="3" id="KW-1185">Reference proteome</keyword>
<reference evidence="2 3" key="1">
    <citation type="submission" date="2020-01" db="EMBL/GenBank/DDBJ databases">
        <title>Paenibacillus soybeanensis sp. nov. isolated from the nodules of soybean (Glycine max(L.) Merr).</title>
        <authorList>
            <person name="Wang H."/>
        </authorList>
    </citation>
    <scope>NUCLEOTIDE SEQUENCE [LARGE SCALE GENOMIC DNA]</scope>
    <source>
        <strain evidence="2 3">DSM 23054</strain>
    </source>
</reference>
<gene>
    <name evidence="2" type="ORF">GT003_19275</name>
</gene>
<protein>
    <submittedName>
        <fullName evidence="2">Uncharacterized protein</fullName>
    </submittedName>
</protein>